<sequence length="188" mass="21856">MAQKSTPLAFSCVIITASIVIFPQESLYQFLLTTKQWQSHTQSFLETRQPSTRHEQQDTQKINQKSAQQNKLTKQHNEPTRYHINTASQMVFLPNKQYQKVTMVSYSSNNQKPNEFEYMETGTWSVSGQYIEANPSNISDNSLNNDIVNLLQRNNLLEIKTKQTYHMSVSLLKKPILKNLSFMPRAFY</sequence>
<proteinExistence type="predicted"/>
<dbReference type="InterPro" id="IPR035288">
    <property type="entry name" value="ToxS"/>
</dbReference>
<name>A0AAW7Y565_9GAMM</name>
<comment type="caution">
    <text evidence="2">The sequence shown here is derived from an EMBL/GenBank/DDBJ whole genome shotgun (WGS) entry which is preliminary data.</text>
</comment>
<reference evidence="2" key="1">
    <citation type="submission" date="2023-07" db="EMBL/GenBank/DDBJ databases">
        <title>Genome content predicts the carbon catabolic preferences of heterotrophic bacteria.</title>
        <authorList>
            <person name="Gralka M."/>
        </authorList>
    </citation>
    <scope>NUCLEOTIDE SEQUENCE</scope>
    <source>
        <strain evidence="2">G2M05</strain>
    </source>
</reference>
<dbReference type="Proteomes" id="UP001170624">
    <property type="component" value="Unassembled WGS sequence"/>
</dbReference>
<accession>A0AAW7Y565</accession>
<dbReference type="Pfam" id="PF17323">
    <property type="entry name" value="ToxS"/>
    <property type="match status" value="1"/>
</dbReference>
<dbReference type="EMBL" id="JAUOPU010000012">
    <property type="protein sequence ID" value="MDO6543421.1"/>
    <property type="molecule type" value="Genomic_DNA"/>
</dbReference>
<protein>
    <submittedName>
        <fullName evidence="2">Regulatory protein ToxS</fullName>
    </submittedName>
</protein>
<evidence type="ECO:0000256" key="1">
    <source>
        <dbReference type="SAM" id="MobiDB-lite"/>
    </source>
</evidence>
<evidence type="ECO:0000313" key="2">
    <source>
        <dbReference type="EMBL" id="MDO6543421.1"/>
    </source>
</evidence>
<dbReference type="GO" id="GO:0016020">
    <property type="term" value="C:membrane"/>
    <property type="evidence" value="ECO:0007669"/>
    <property type="project" value="InterPro"/>
</dbReference>
<dbReference type="AlphaFoldDB" id="A0AAW7Y565"/>
<organism evidence="2 3">
    <name type="scientific">Photobacterium sanguinicancri</name>
    <dbReference type="NCBI Taxonomy" id="875932"/>
    <lineage>
        <taxon>Bacteria</taxon>
        <taxon>Pseudomonadati</taxon>
        <taxon>Pseudomonadota</taxon>
        <taxon>Gammaproteobacteria</taxon>
        <taxon>Vibrionales</taxon>
        <taxon>Vibrionaceae</taxon>
        <taxon>Photobacterium</taxon>
    </lineage>
</organism>
<feature type="compositionally biased region" description="Polar residues" evidence="1">
    <location>
        <begin position="59"/>
        <end position="72"/>
    </location>
</feature>
<dbReference type="RefSeq" id="WP_303499905.1">
    <property type="nucleotide sequence ID" value="NZ_JAUOPU010000012.1"/>
</dbReference>
<feature type="region of interest" description="Disordered" evidence="1">
    <location>
        <begin position="43"/>
        <end position="78"/>
    </location>
</feature>
<evidence type="ECO:0000313" key="3">
    <source>
        <dbReference type="Proteomes" id="UP001170624"/>
    </source>
</evidence>
<gene>
    <name evidence="2" type="ORF">Q4568_12815</name>
</gene>